<dbReference type="Pfam" id="PF04351">
    <property type="entry name" value="PilP"/>
    <property type="match status" value="1"/>
</dbReference>
<keyword evidence="2" id="KW-0812">Transmembrane</keyword>
<dbReference type="Gene3D" id="3.30.70.60">
    <property type="match status" value="1"/>
</dbReference>
<dbReference type="GO" id="GO:0043683">
    <property type="term" value="P:type IV pilus assembly"/>
    <property type="evidence" value="ECO:0007669"/>
    <property type="project" value="InterPro"/>
</dbReference>
<keyword evidence="2" id="KW-0472">Membrane</keyword>
<dbReference type="Pfam" id="PF04350">
    <property type="entry name" value="PilO"/>
    <property type="match status" value="1"/>
</dbReference>
<proteinExistence type="predicted"/>
<feature type="compositionally biased region" description="Basic and acidic residues" evidence="1">
    <location>
        <begin position="298"/>
        <end position="310"/>
    </location>
</feature>
<accession>Q1IGB0</accession>
<reference evidence="3 4" key="1">
    <citation type="journal article" date="2006" name="Nat. Biotechnol.">
        <title>Complete genome sequence of the entomopathogenic and metabolically versatile soil bacterium Pseudomonas entomophila.</title>
        <authorList>
            <person name="Vodovar N."/>
            <person name="Vallenet D."/>
            <person name="Cruveiller S."/>
            <person name="Rouy Z."/>
            <person name="Barbe V."/>
            <person name="Acosta C."/>
            <person name="Cattolico L."/>
            <person name="Jubin C."/>
            <person name="Lajus A."/>
            <person name="Segurens B."/>
            <person name="Vacherie B."/>
            <person name="Wincker P."/>
            <person name="Weissenbach J."/>
            <person name="Lemaitre B."/>
            <person name="Medigue C."/>
            <person name="Boccard F."/>
        </authorList>
    </citation>
    <scope>NUCLEOTIDE SEQUENCE [LARGE SCALE GENOMIC DNA]</scope>
    <source>
        <strain evidence="3 4">L48</strain>
    </source>
</reference>
<feature type="compositionally biased region" description="Low complexity" evidence="1">
    <location>
        <begin position="311"/>
        <end position="321"/>
    </location>
</feature>
<evidence type="ECO:0000256" key="2">
    <source>
        <dbReference type="SAM" id="Phobius"/>
    </source>
</evidence>
<dbReference type="STRING" id="384676.PSEEN0332"/>
<protein>
    <submittedName>
        <fullName evidence="3">Putative type IV pili biogenesis protein pilP</fullName>
    </submittedName>
</protein>
<dbReference type="GO" id="GO:0043107">
    <property type="term" value="P:type IV pilus-dependent motility"/>
    <property type="evidence" value="ECO:0007669"/>
    <property type="project" value="InterPro"/>
</dbReference>
<organism evidence="3 4">
    <name type="scientific">Pseudomonas entomophila (strain L48)</name>
    <dbReference type="NCBI Taxonomy" id="384676"/>
    <lineage>
        <taxon>Bacteria</taxon>
        <taxon>Pseudomonadati</taxon>
        <taxon>Pseudomonadota</taxon>
        <taxon>Gammaproteobacteria</taxon>
        <taxon>Pseudomonadales</taxon>
        <taxon>Pseudomonadaceae</taxon>
        <taxon>Pseudomonas</taxon>
    </lineage>
</organism>
<gene>
    <name evidence="3" type="ordered locus">PSEEN0332</name>
</gene>
<dbReference type="InterPro" id="IPR007446">
    <property type="entry name" value="PilP"/>
</dbReference>
<keyword evidence="2" id="KW-1133">Transmembrane helix</keyword>
<dbReference type="KEGG" id="pen:PSEEN0332"/>
<dbReference type="InterPro" id="IPR007445">
    <property type="entry name" value="PilO"/>
</dbReference>
<dbReference type="HOGENOM" id="CLU_075064_0_0_6"/>
<evidence type="ECO:0000313" key="4">
    <source>
        <dbReference type="Proteomes" id="UP000000658"/>
    </source>
</evidence>
<dbReference type="Gene3D" id="2.30.30.830">
    <property type="match status" value="1"/>
</dbReference>
<sequence>MYRSPLLRFIVVLSLVLMVGVVGYLGRLREVYQDYQFAVSTEHRLRQVREARAAQTFDVDAERRALEEMALRLRAERWRLAAGEGMSDLLEQLAVSGHEHGLLFERLEVLEEQQEAGYRRLPLDIQVKGSYPALHAWLVQWLGQLRLLSVPRLNVVGGDERAGIVSARLQVDLHHPGEPLEPPDSLADEPARASLPVVSLDPFQAWRGGSADPGLGRIPLEQLEMVGSLSGAGGRQALLRSAGRLYRVAAGEPLGRDEGVVVSIEAEQVEVRERLYIGGAWQERSRYLALRKSARGEVKDEIDGAGERDAGAVGRAGSAGG</sequence>
<name>Q1IGB0_PSEE4</name>
<evidence type="ECO:0000256" key="1">
    <source>
        <dbReference type="SAM" id="MobiDB-lite"/>
    </source>
</evidence>
<feature type="region of interest" description="Disordered" evidence="1">
    <location>
        <begin position="298"/>
        <end position="321"/>
    </location>
</feature>
<evidence type="ECO:0000313" key="3">
    <source>
        <dbReference type="EMBL" id="CAK13292.1"/>
    </source>
</evidence>
<dbReference type="Proteomes" id="UP000000658">
    <property type="component" value="Chromosome"/>
</dbReference>
<dbReference type="EMBL" id="CT573326">
    <property type="protein sequence ID" value="CAK13292.1"/>
    <property type="molecule type" value="Genomic_DNA"/>
</dbReference>
<dbReference type="eggNOG" id="COG3168">
    <property type="taxonomic scope" value="Bacteria"/>
</dbReference>
<dbReference type="AlphaFoldDB" id="Q1IGB0"/>
<dbReference type="InterPro" id="IPR014717">
    <property type="entry name" value="Transl_elong_EF1B/ribsomal_bS6"/>
</dbReference>
<feature type="transmembrane region" description="Helical" evidence="2">
    <location>
        <begin position="6"/>
        <end position="26"/>
    </location>
</feature>